<reference evidence="15 16" key="1">
    <citation type="journal article" date="2015" name="Nature">
        <title>rRNA introns, odd ribosomes, and small enigmatic genomes across a large radiation of phyla.</title>
        <authorList>
            <person name="Brown C.T."/>
            <person name="Hug L.A."/>
            <person name="Thomas B.C."/>
            <person name="Sharon I."/>
            <person name="Castelle C.J."/>
            <person name="Singh A."/>
            <person name="Wilkins M.J."/>
            <person name="Williams K.H."/>
            <person name="Banfield J.F."/>
        </authorList>
    </citation>
    <scope>NUCLEOTIDE SEQUENCE [LARGE SCALE GENOMIC DNA]</scope>
</reference>
<accession>A0A0G0ZFN2</accession>
<dbReference type="InterPro" id="IPR036850">
    <property type="entry name" value="NDK-like_dom_sf"/>
</dbReference>
<evidence type="ECO:0000256" key="3">
    <source>
        <dbReference type="ARBA" id="ARBA00012966"/>
    </source>
</evidence>
<comment type="caution">
    <text evidence="15">The sequence shown here is derived from an EMBL/GenBank/DDBJ whole genome shotgun (WGS) entry which is preliminary data.</text>
</comment>
<dbReference type="PANTHER" id="PTHR11349">
    <property type="entry name" value="NUCLEOSIDE DIPHOSPHATE KINASE"/>
    <property type="match status" value="1"/>
</dbReference>
<evidence type="ECO:0000256" key="9">
    <source>
        <dbReference type="ARBA" id="ARBA00022840"/>
    </source>
</evidence>
<comment type="similarity">
    <text evidence="2 12 13">Belongs to the NDK family.</text>
</comment>
<dbReference type="EMBL" id="LCDG01000007">
    <property type="protein sequence ID" value="KKS47489.1"/>
    <property type="molecule type" value="Genomic_DNA"/>
</dbReference>
<dbReference type="AlphaFoldDB" id="A0A0G0ZFN2"/>
<evidence type="ECO:0000313" key="15">
    <source>
        <dbReference type="EMBL" id="KKS47489.1"/>
    </source>
</evidence>
<feature type="binding site" evidence="12">
    <location>
        <position position="117"/>
    </location>
    <ligand>
        <name>ATP</name>
        <dbReference type="ChEBI" id="CHEBI:30616"/>
    </ligand>
</feature>
<dbReference type="GO" id="GO:0006183">
    <property type="term" value="P:GTP biosynthetic process"/>
    <property type="evidence" value="ECO:0007669"/>
    <property type="project" value="InterPro"/>
</dbReference>
<dbReference type="SUPFAM" id="SSF54919">
    <property type="entry name" value="Nucleoside diphosphate kinase, NDK"/>
    <property type="match status" value="1"/>
</dbReference>
<dbReference type="InterPro" id="IPR001564">
    <property type="entry name" value="Nucleoside_diP_kinase"/>
</dbReference>
<evidence type="ECO:0000256" key="11">
    <source>
        <dbReference type="ARBA" id="ARBA00023080"/>
    </source>
</evidence>
<feature type="active site" description="Pros-phosphohistidine intermediate" evidence="12">
    <location>
        <position position="120"/>
    </location>
</feature>
<dbReference type="EC" id="2.7.4.6" evidence="3"/>
<evidence type="ECO:0000313" key="16">
    <source>
        <dbReference type="Proteomes" id="UP000034704"/>
    </source>
</evidence>
<dbReference type="GO" id="GO:0005524">
    <property type="term" value="F:ATP binding"/>
    <property type="evidence" value="ECO:0007669"/>
    <property type="project" value="UniProtKB-KW"/>
</dbReference>
<feature type="binding site" evidence="12">
    <location>
        <position position="90"/>
    </location>
    <ligand>
        <name>ATP</name>
        <dbReference type="ChEBI" id="CHEBI:30616"/>
    </ligand>
</feature>
<dbReference type="GO" id="GO:0046872">
    <property type="term" value="F:metal ion binding"/>
    <property type="evidence" value="ECO:0007669"/>
    <property type="project" value="UniProtKB-KW"/>
</dbReference>
<dbReference type="GO" id="GO:0004550">
    <property type="term" value="F:nucleoside diphosphate kinase activity"/>
    <property type="evidence" value="ECO:0007669"/>
    <property type="project" value="UniProtKB-EC"/>
</dbReference>
<dbReference type="SMART" id="SM00562">
    <property type="entry name" value="NDK"/>
    <property type="match status" value="1"/>
</dbReference>
<feature type="binding site" evidence="12">
    <location>
        <position position="96"/>
    </location>
    <ligand>
        <name>ATP</name>
        <dbReference type="ChEBI" id="CHEBI:30616"/>
    </ligand>
</feature>
<dbReference type="PRINTS" id="PR01243">
    <property type="entry name" value="NUCDPKINASE"/>
</dbReference>
<evidence type="ECO:0000256" key="4">
    <source>
        <dbReference type="ARBA" id="ARBA00017632"/>
    </source>
</evidence>
<dbReference type="Proteomes" id="UP000034704">
    <property type="component" value="Unassembled WGS sequence"/>
</dbReference>
<keyword evidence="9" id="KW-0067">ATP-binding</keyword>
<name>A0A0G0ZFN2_9BACT</name>
<keyword evidence="7" id="KW-0547">Nucleotide-binding</keyword>
<dbReference type="Gene3D" id="3.30.70.141">
    <property type="entry name" value="Nucleoside diphosphate kinase-like domain"/>
    <property type="match status" value="1"/>
</dbReference>
<protein>
    <recommendedName>
        <fullName evidence="4">Nucleoside diphosphate kinase</fullName>
        <ecNumber evidence="3">2.7.4.6</ecNumber>
    </recommendedName>
</protein>
<keyword evidence="10" id="KW-0460">Magnesium</keyword>
<dbReference type="STRING" id="1618756.UV12_C0007G0029"/>
<evidence type="ECO:0000256" key="7">
    <source>
        <dbReference type="ARBA" id="ARBA00022741"/>
    </source>
</evidence>
<dbReference type="Pfam" id="PF00334">
    <property type="entry name" value="NDK"/>
    <property type="match status" value="1"/>
</dbReference>
<evidence type="ECO:0000256" key="13">
    <source>
        <dbReference type="RuleBase" id="RU004011"/>
    </source>
</evidence>
<feature type="binding site" evidence="12">
    <location>
        <position position="62"/>
    </location>
    <ligand>
        <name>ATP</name>
        <dbReference type="ChEBI" id="CHEBI:30616"/>
    </ligand>
</feature>
<dbReference type="GO" id="GO:0006228">
    <property type="term" value="P:UTP biosynthetic process"/>
    <property type="evidence" value="ECO:0007669"/>
    <property type="project" value="InterPro"/>
</dbReference>
<evidence type="ECO:0000256" key="8">
    <source>
        <dbReference type="ARBA" id="ARBA00022777"/>
    </source>
</evidence>
<comment type="cofactor">
    <cofactor evidence="1">
        <name>Mg(2+)</name>
        <dbReference type="ChEBI" id="CHEBI:18420"/>
    </cofactor>
</comment>
<proteinExistence type="inferred from homology"/>
<keyword evidence="8 15" id="KW-0418">Kinase</keyword>
<evidence type="ECO:0000256" key="1">
    <source>
        <dbReference type="ARBA" id="ARBA00001946"/>
    </source>
</evidence>
<dbReference type="FunFam" id="3.30.70.141:FF:000003">
    <property type="entry name" value="Nucleoside diphosphate kinase"/>
    <property type="match status" value="1"/>
</dbReference>
<dbReference type="InterPro" id="IPR034907">
    <property type="entry name" value="NDK-like_dom"/>
</dbReference>
<evidence type="ECO:0000256" key="5">
    <source>
        <dbReference type="ARBA" id="ARBA00022679"/>
    </source>
</evidence>
<evidence type="ECO:0000256" key="12">
    <source>
        <dbReference type="PROSITE-ProRule" id="PRU00706"/>
    </source>
</evidence>
<evidence type="ECO:0000256" key="6">
    <source>
        <dbReference type="ARBA" id="ARBA00022723"/>
    </source>
</evidence>
<evidence type="ECO:0000259" key="14">
    <source>
        <dbReference type="SMART" id="SM00562"/>
    </source>
</evidence>
<dbReference type="NCBIfam" id="NF001908">
    <property type="entry name" value="PRK00668.1"/>
    <property type="match status" value="1"/>
</dbReference>
<dbReference type="PATRIC" id="fig|1618756.3.peg.514"/>
<feature type="binding site" evidence="12">
    <location>
        <position position="107"/>
    </location>
    <ligand>
        <name>ATP</name>
        <dbReference type="ChEBI" id="CHEBI:30616"/>
    </ligand>
</feature>
<gene>
    <name evidence="15" type="ORF">UV12_C0007G0029</name>
</gene>
<evidence type="ECO:0000256" key="2">
    <source>
        <dbReference type="ARBA" id="ARBA00008142"/>
    </source>
</evidence>
<keyword evidence="11" id="KW-0546">Nucleotide metabolism</keyword>
<evidence type="ECO:0000256" key="10">
    <source>
        <dbReference type="ARBA" id="ARBA00022842"/>
    </source>
</evidence>
<dbReference type="CDD" id="cd04413">
    <property type="entry name" value="NDPk_I"/>
    <property type="match status" value="1"/>
</dbReference>
<dbReference type="GO" id="GO:0006241">
    <property type="term" value="P:CTP biosynthetic process"/>
    <property type="evidence" value="ECO:0007669"/>
    <property type="project" value="InterPro"/>
</dbReference>
<keyword evidence="6" id="KW-0479">Metal-binding</keyword>
<feature type="binding site" evidence="12">
    <location>
        <position position="14"/>
    </location>
    <ligand>
        <name>ATP</name>
        <dbReference type="ChEBI" id="CHEBI:30616"/>
    </ligand>
</feature>
<sequence length="158" mass="17424">MAHPKEEQVLIIVKPDAIQRGLLGEITTRFERKGLNIVGMKMIQLEDALLEAHYAHIADKPFFAGIKSFMKASPVVVMVLSGINAVSATRIIVGPTKGFDADAGSIRGDLSLSIQSNVVHSSDSVENGKAEVARFFKKDEIFDYKKSNFDYVYADETF</sequence>
<keyword evidence="5" id="KW-0808">Transferase</keyword>
<feature type="domain" description="Nucleoside diphosphate kinase-like" evidence="14">
    <location>
        <begin position="6"/>
        <end position="143"/>
    </location>
</feature>
<organism evidence="15 16">
    <name type="scientific">Candidatus Nomurabacteria bacterium GW2011_GWC2_42_20</name>
    <dbReference type="NCBI Taxonomy" id="1618756"/>
    <lineage>
        <taxon>Bacteria</taxon>
        <taxon>Candidatus Nomuraibacteriota</taxon>
    </lineage>
</organism>
<dbReference type="PROSITE" id="PS51374">
    <property type="entry name" value="NDPK_LIKE"/>
    <property type="match status" value="1"/>
</dbReference>